<dbReference type="Proteomes" id="UP000694414">
    <property type="component" value="Unplaced"/>
</dbReference>
<organism evidence="1 2">
    <name type="scientific">Prolemur simus</name>
    <name type="common">Greater bamboo lemur</name>
    <name type="synonym">Hapalemur simus</name>
    <dbReference type="NCBI Taxonomy" id="1328070"/>
    <lineage>
        <taxon>Eukaryota</taxon>
        <taxon>Metazoa</taxon>
        <taxon>Chordata</taxon>
        <taxon>Craniata</taxon>
        <taxon>Vertebrata</taxon>
        <taxon>Euteleostomi</taxon>
        <taxon>Mammalia</taxon>
        <taxon>Eutheria</taxon>
        <taxon>Euarchontoglires</taxon>
        <taxon>Primates</taxon>
        <taxon>Strepsirrhini</taxon>
        <taxon>Lemuriformes</taxon>
        <taxon>Lemuridae</taxon>
        <taxon>Prolemur</taxon>
    </lineage>
</organism>
<name>A0A8C9ACH0_PROSS</name>
<keyword evidence="2" id="KW-1185">Reference proteome</keyword>
<evidence type="ECO:0000313" key="1">
    <source>
        <dbReference type="Ensembl" id="ENSPSMP00000030551.1"/>
    </source>
</evidence>
<sequence length="80" mass="9014">MVLFKFLEESLANKMGMDWRGQQEGRETIEGAAKVVQVRDNDVDFEIHLGGIDAISWIWGIMQSWGGLEDVTQGFGLINE</sequence>
<dbReference type="AlphaFoldDB" id="A0A8C9ACH0"/>
<proteinExistence type="predicted"/>
<dbReference type="Ensembl" id="ENSPSMT00000035252.1">
    <property type="protein sequence ID" value="ENSPSMP00000030551.1"/>
    <property type="gene ID" value="ENSPSMG00000021205.1"/>
</dbReference>
<reference evidence="1" key="2">
    <citation type="submission" date="2025-09" db="UniProtKB">
        <authorList>
            <consortium name="Ensembl"/>
        </authorList>
    </citation>
    <scope>IDENTIFICATION</scope>
</reference>
<reference evidence="1" key="1">
    <citation type="submission" date="2025-08" db="UniProtKB">
        <authorList>
            <consortium name="Ensembl"/>
        </authorList>
    </citation>
    <scope>IDENTIFICATION</scope>
</reference>
<evidence type="ECO:0000313" key="2">
    <source>
        <dbReference type="Proteomes" id="UP000694414"/>
    </source>
</evidence>
<accession>A0A8C9ACH0</accession>
<dbReference type="GeneTree" id="ENSGT00910000147888"/>
<protein>
    <submittedName>
        <fullName evidence="1">Uncharacterized protein</fullName>
    </submittedName>
</protein>